<evidence type="ECO:0000313" key="2">
    <source>
        <dbReference type="Proteomes" id="UP001150904"/>
    </source>
</evidence>
<reference evidence="1" key="1">
    <citation type="submission" date="2022-12" db="EMBL/GenBank/DDBJ databases">
        <authorList>
            <person name="Petersen C."/>
        </authorList>
    </citation>
    <scope>NUCLEOTIDE SEQUENCE</scope>
    <source>
        <strain evidence="1">IBT 15544</strain>
    </source>
</reference>
<dbReference type="AlphaFoldDB" id="A0A9W9NAN5"/>
<dbReference type="Proteomes" id="UP001150904">
    <property type="component" value="Unassembled WGS sequence"/>
</dbReference>
<proteinExistence type="predicted"/>
<dbReference type="RefSeq" id="XP_058312157.1">
    <property type="nucleotide sequence ID" value="XM_058449813.1"/>
</dbReference>
<protein>
    <submittedName>
        <fullName evidence="1">Uncharacterized protein</fullName>
    </submittedName>
</protein>
<dbReference type="GeneID" id="83177114"/>
<name>A0A9W9NAN5_9EURO</name>
<evidence type="ECO:0000313" key="1">
    <source>
        <dbReference type="EMBL" id="KAJ5216344.1"/>
    </source>
</evidence>
<dbReference type="OrthoDB" id="4442598at2759"/>
<sequence>MGTPSGQLLLGLRRRALGGSGLRAMTRNYSSLNSNIRIDARSHEPTSAELLRFALTSSKNSAGTIEPDRSLRKQVTELLDSEWKSNSPPPALWFALKGVNPMFDSEERRRLQSVADLTSLRNVIERLVVDDGGADRLQQKECNTLGKALERCQRDATYTEILSTLSDITARLQRLKLNTKPQILELGMYYAALNLSGPALRQFLQRYDQLAGPRQTSWLSANRILQAVLQEINSALFENPNHNTGAFLAEITGEGEPKPQVRSRLANCLLGNPAKEHQNWALYLSLLSKLQSVKKLDSRWKKFIKAFDPENLPVCHYAYSVILSLIQAGRSEKAAKFLEDISIRSGDTLPYIGDFQNIHALLDDPVVGEALPDLVQGDHYEKLLEVRMEDMERRLGIRWQGGQKSTDQKSHFGTAPGASWSVFQDQPLFTIDGDCAGYDDPARVYPSLQAHGCSKSESDLSLLMDMLIEQTGNEQEIVAHLNFDSDRPNSIHLDFPTLQWRWCIEHSPIEFSDSLLAAATEGSRNRSPASLGLIRARSIMNGVPQMGSRALHLMQLGSLDLRHGPDETWQPSGYIVTWDRQYGGMVALFVGKNHGVVDPGAAPSNAPFGTLMHIKPSDMPNTLPLPTSRVLRDPMGPYYVDVDPSVDLGFQ</sequence>
<gene>
    <name evidence="1" type="ORF">N7498_002751</name>
</gene>
<reference evidence="1" key="2">
    <citation type="journal article" date="2023" name="IMA Fungus">
        <title>Comparative genomic study of the Penicillium genus elucidates a diverse pangenome and 15 lateral gene transfer events.</title>
        <authorList>
            <person name="Petersen C."/>
            <person name="Sorensen T."/>
            <person name="Nielsen M.R."/>
            <person name="Sondergaard T.E."/>
            <person name="Sorensen J.L."/>
            <person name="Fitzpatrick D.A."/>
            <person name="Frisvad J.C."/>
            <person name="Nielsen K.L."/>
        </authorList>
    </citation>
    <scope>NUCLEOTIDE SEQUENCE</scope>
    <source>
        <strain evidence="1">IBT 15544</strain>
    </source>
</reference>
<keyword evidence="2" id="KW-1185">Reference proteome</keyword>
<accession>A0A9W9NAN5</accession>
<dbReference type="EMBL" id="JAPQKR010000005">
    <property type="protein sequence ID" value="KAJ5216344.1"/>
    <property type="molecule type" value="Genomic_DNA"/>
</dbReference>
<comment type="caution">
    <text evidence="1">The sequence shown here is derived from an EMBL/GenBank/DDBJ whole genome shotgun (WGS) entry which is preliminary data.</text>
</comment>
<organism evidence="1 2">
    <name type="scientific">Penicillium cinerascens</name>
    <dbReference type="NCBI Taxonomy" id="70096"/>
    <lineage>
        <taxon>Eukaryota</taxon>
        <taxon>Fungi</taxon>
        <taxon>Dikarya</taxon>
        <taxon>Ascomycota</taxon>
        <taxon>Pezizomycotina</taxon>
        <taxon>Eurotiomycetes</taxon>
        <taxon>Eurotiomycetidae</taxon>
        <taxon>Eurotiales</taxon>
        <taxon>Aspergillaceae</taxon>
        <taxon>Penicillium</taxon>
    </lineage>
</organism>